<dbReference type="Proteomes" id="UP000775547">
    <property type="component" value="Unassembled WGS sequence"/>
</dbReference>
<proteinExistence type="predicted"/>
<evidence type="ECO:0000313" key="1">
    <source>
        <dbReference type="EMBL" id="KAG5641304.1"/>
    </source>
</evidence>
<reference evidence="1" key="2">
    <citation type="submission" date="2021-10" db="EMBL/GenBank/DDBJ databases">
        <title>Phylogenomics reveals ancestral predisposition of the termite-cultivated fungus Termitomyces towards a domesticated lifestyle.</title>
        <authorList>
            <person name="Auxier B."/>
            <person name="Grum-Grzhimaylo A."/>
            <person name="Cardenas M.E."/>
            <person name="Lodge J.D."/>
            <person name="Laessoe T."/>
            <person name="Pedersen O."/>
            <person name="Smith M.E."/>
            <person name="Kuyper T.W."/>
            <person name="Franco-Molano E.A."/>
            <person name="Baroni T.J."/>
            <person name="Aanen D.K."/>
        </authorList>
    </citation>
    <scope>NUCLEOTIDE SEQUENCE</scope>
    <source>
        <strain evidence="1">AP01</strain>
        <tissue evidence="1">Mycelium</tissue>
    </source>
</reference>
<keyword evidence="2" id="KW-1185">Reference proteome</keyword>
<dbReference type="EMBL" id="JABCKV010000341">
    <property type="protein sequence ID" value="KAG5641304.1"/>
    <property type="molecule type" value="Genomic_DNA"/>
</dbReference>
<reference evidence="1" key="1">
    <citation type="submission" date="2020-07" db="EMBL/GenBank/DDBJ databases">
        <authorList>
            <person name="Nieuwenhuis M."/>
            <person name="Van De Peppel L.J.J."/>
        </authorList>
    </citation>
    <scope>NUCLEOTIDE SEQUENCE</scope>
    <source>
        <strain evidence="1">AP01</strain>
        <tissue evidence="1">Mycelium</tissue>
    </source>
</reference>
<dbReference type="AlphaFoldDB" id="A0A9P7FZT4"/>
<name>A0A9P7FZT4_9AGAR</name>
<dbReference type="OrthoDB" id="6105938at2759"/>
<comment type="caution">
    <text evidence="1">The sequence shown here is derived from an EMBL/GenBank/DDBJ whole genome shotgun (WGS) entry which is preliminary data.</text>
</comment>
<sequence>MTIPTDDSERITTIVQRFAALALSEGLTKKSTEYKARRRAFIVDEVHIGFAAVFGGNTSSLVAWKDLLRTVGIEGAEALASIKQCKAALKGKFVNIVDLVDAASAGSVMKRGVFDSEQALARYIRRTKKSYPCSKAKTNQLLRQFLIKVGK</sequence>
<dbReference type="PANTHER" id="PTHR38846:SF1">
    <property type="entry name" value="C3H1-TYPE DOMAIN-CONTAINING PROTEIN"/>
    <property type="match status" value="1"/>
</dbReference>
<gene>
    <name evidence="1" type="ORF">DXG03_005553</name>
</gene>
<accession>A0A9P7FZT4</accession>
<evidence type="ECO:0000313" key="2">
    <source>
        <dbReference type="Proteomes" id="UP000775547"/>
    </source>
</evidence>
<dbReference type="PANTHER" id="PTHR38846">
    <property type="entry name" value="C3H1-TYPE DOMAIN-CONTAINING PROTEIN"/>
    <property type="match status" value="1"/>
</dbReference>
<organism evidence="1 2">
    <name type="scientific">Asterophora parasitica</name>
    <dbReference type="NCBI Taxonomy" id="117018"/>
    <lineage>
        <taxon>Eukaryota</taxon>
        <taxon>Fungi</taxon>
        <taxon>Dikarya</taxon>
        <taxon>Basidiomycota</taxon>
        <taxon>Agaricomycotina</taxon>
        <taxon>Agaricomycetes</taxon>
        <taxon>Agaricomycetidae</taxon>
        <taxon>Agaricales</taxon>
        <taxon>Tricholomatineae</taxon>
        <taxon>Lyophyllaceae</taxon>
        <taxon>Asterophora</taxon>
    </lineage>
</organism>
<protein>
    <submittedName>
        <fullName evidence="1">Uncharacterized protein</fullName>
    </submittedName>
</protein>